<dbReference type="Proteomes" id="UP001320706">
    <property type="component" value="Unassembled WGS sequence"/>
</dbReference>
<gene>
    <name evidence="1" type="ORF">M8818_003999</name>
</gene>
<protein>
    <submittedName>
        <fullName evidence="1">Uncharacterized protein</fullName>
    </submittedName>
</protein>
<evidence type="ECO:0000313" key="2">
    <source>
        <dbReference type="Proteomes" id="UP001320706"/>
    </source>
</evidence>
<proteinExistence type="predicted"/>
<reference evidence="1" key="1">
    <citation type="submission" date="2024-02" db="EMBL/GenBank/DDBJ databases">
        <title>Metagenome Assembled Genome of Zalaria obscura JY119.</title>
        <authorList>
            <person name="Vighnesh L."/>
            <person name="Jagadeeshwari U."/>
            <person name="Venkata Ramana C."/>
            <person name="Sasikala C."/>
        </authorList>
    </citation>
    <scope>NUCLEOTIDE SEQUENCE</scope>
    <source>
        <strain evidence="1">JY119</strain>
    </source>
</reference>
<evidence type="ECO:0000313" key="1">
    <source>
        <dbReference type="EMBL" id="KAK8209035.1"/>
    </source>
</evidence>
<keyword evidence="2" id="KW-1185">Reference proteome</keyword>
<dbReference type="EMBL" id="JAMKPW020000018">
    <property type="protein sequence ID" value="KAK8209035.1"/>
    <property type="molecule type" value="Genomic_DNA"/>
</dbReference>
<sequence>MGIGPQQCLIPGSDAALRPTVELPFIQVGRSSIGAANVPCLSFHPAKQSEVPRNYVSELEAQVKQLTKELKEIENLKEHDSASGRRESMAMSTPTGSSIAESDPRDLVKSMGLVMLESTTQPRFIGTSSGITFAKMVLAAIKCDVSATASGGNDTTFQNTGPRALAVASSLPPRHAAQHITEVYFQYRTPHVPILERKQIEEAMDNAYRSVQGQGTVAGQRNVERDLFTCYMIFAIGLCGFTTAEGVRPSQSEGCFHAAVHYIDKALTYARSDLETVSAVLLLAQYVALCPSMGNLWQLTGIALRLCVDIGLHWETDAVLAMDQNLLDERRRLFWATYSFDRQLAITLGRPFGIADQSINVQYPNPYYSSVADQSSDLDEIGINHKRVANHLVSLYRLESEVKHVLYHQLQGTTLAYPRANYALWIRDIQPRLREWHDAIPPLNKTHPQSLFACQSWWDATWCNTLLLLHRPNPLVTHPTTESFRVCYDTSCKAIESIKALQREQKICVTWRWVHHLFLAGITLMYTLWHSHEVRVKTSVMDVMHAVQSCNITLTALAERFGGAVGCRDAFEKLSTATLRWLLEKGSESAQQEQSTFDHHLASIQEELRIEARTLTGWDMDTDDQLGLLPTDGFDYAEFLSAAAQWPVSMSNEDFPEGLDNMFNFGTEFT</sequence>
<accession>A0ACC3SF17</accession>
<comment type="caution">
    <text evidence="1">The sequence shown here is derived from an EMBL/GenBank/DDBJ whole genome shotgun (WGS) entry which is preliminary data.</text>
</comment>
<name>A0ACC3SF17_9PEZI</name>
<organism evidence="1 2">
    <name type="scientific">Zalaria obscura</name>
    <dbReference type="NCBI Taxonomy" id="2024903"/>
    <lineage>
        <taxon>Eukaryota</taxon>
        <taxon>Fungi</taxon>
        <taxon>Dikarya</taxon>
        <taxon>Ascomycota</taxon>
        <taxon>Pezizomycotina</taxon>
        <taxon>Dothideomycetes</taxon>
        <taxon>Dothideomycetidae</taxon>
        <taxon>Dothideales</taxon>
        <taxon>Zalariaceae</taxon>
        <taxon>Zalaria</taxon>
    </lineage>
</organism>